<dbReference type="Pfam" id="PF10665">
    <property type="entry name" value="Minor_capsid_1"/>
    <property type="match status" value="1"/>
</dbReference>
<proteinExistence type="predicted"/>
<dbReference type="EMBL" id="BK015926">
    <property type="protein sequence ID" value="DAF85389.1"/>
    <property type="molecule type" value="Genomic_DNA"/>
</dbReference>
<accession>A0A8S5TT60</accession>
<sequence>MAFAILRHSKRGALMNNLMIHSCTYEAPATSDRDGNKTYGAPVELQRVRVVMELATVRNNEGEAKNDVGTLYYTPFVSSPQIIPEELARVTWQGKTYTIRKVYPCYTQGGEVVHHYEAALV</sequence>
<dbReference type="InterPro" id="IPR019612">
    <property type="entry name" value="Minor_capsid_put"/>
</dbReference>
<organism evidence="1">
    <name type="scientific">Siphoviridae sp. ctzm5103</name>
    <dbReference type="NCBI Taxonomy" id="2825750"/>
    <lineage>
        <taxon>Viruses</taxon>
        <taxon>Duplodnaviria</taxon>
        <taxon>Heunggongvirae</taxon>
        <taxon>Uroviricota</taxon>
        <taxon>Caudoviricetes</taxon>
    </lineage>
</organism>
<name>A0A8S5TT60_9CAUD</name>
<reference evidence="1" key="1">
    <citation type="journal article" date="2021" name="Proc. Natl. Acad. Sci. U.S.A.">
        <title>A Catalog of Tens of Thousands of Viruses from Human Metagenomes Reveals Hidden Associations with Chronic Diseases.</title>
        <authorList>
            <person name="Tisza M.J."/>
            <person name="Buck C.B."/>
        </authorList>
    </citation>
    <scope>NUCLEOTIDE SEQUENCE</scope>
    <source>
        <strain evidence="1">Ctzm5103</strain>
    </source>
</reference>
<evidence type="ECO:0000313" key="1">
    <source>
        <dbReference type="EMBL" id="DAF85389.1"/>
    </source>
</evidence>
<protein>
    <submittedName>
        <fullName evidence="1">Minor capsid protein</fullName>
    </submittedName>
</protein>